<evidence type="ECO:0000256" key="1">
    <source>
        <dbReference type="ARBA" id="ARBA00006739"/>
    </source>
</evidence>
<dbReference type="InterPro" id="IPR029044">
    <property type="entry name" value="Nucleotide-diphossugar_trans"/>
</dbReference>
<feature type="transmembrane region" description="Helical" evidence="4">
    <location>
        <begin position="333"/>
        <end position="353"/>
    </location>
</feature>
<dbReference type="PANTHER" id="PTHR43630:SF1">
    <property type="entry name" value="POLY-BETA-1,6-N-ACETYL-D-GLUCOSAMINE SYNTHASE"/>
    <property type="match status" value="1"/>
</dbReference>
<accession>A0A0G0GQH8</accession>
<keyword evidence="4" id="KW-0472">Membrane</keyword>
<protein>
    <submittedName>
        <fullName evidence="6">Glycosyl transferase family 2</fullName>
    </submittedName>
</protein>
<dbReference type="Pfam" id="PF00535">
    <property type="entry name" value="Glycos_transf_2"/>
    <property type="match status" value="1"/>
</dbReference>
<reference evidence="6 7" key="1">
    <citation type="journal article" date="2015" name="Nature">
        <title>rRNA introns, odd ribosomes, and small enigmatic genomes across a large radiation of phyla.</title>
        <authorList>
            <person name="Brown C.T."/>
            <person name="Hug L.A."/>
            <person name="Thomas B.C."/>
            <person name="Sharon I."/>
            <person name="Castelle C.J."/>
            <person name="Singh A."/>
            <person name="Wilkins M.J."/>
            <person name="Williams K.H."/>
            <person name="Banfield J.F."/>
        </authorList>
    </citation>
    <scope>NUCLEOTIDE SEQUENCE [LARGE SCALE GENOMIC DNA]</scope>
</reference>
<comment type="caution">
    <text evidence="6">The sequence shown here is derived from an EMBL/GenBank/DDBJ whole genome shotgun (WGS) entry which is preliminary data.</text>
</comment>
<sequence>MQIIALIIVILSIINLIRITVFLIGSDIYNLVAEFKSRRRNRIYFSLFSVVIPAYNEEQNIIKCVESVFENKYPKDKLQVIIVDDGSKDATLKLIGRYKQDHPAYHINIVSQKNSGKAQALNNGMKNYAKGELVMCLDSDSFLEENAIANAVGYFEDDKIMAVASNVKITNSSGLLNLIQQFEYIVSYQMKRAQTLFNIEYIIGGIGSTFRKNFLEKINYYDINTVTEDIDLTLKILHEGNKRNRVVYGADIVSYTQSVLSISELIKQRFRWKWGRYQTFLKNRQLFFAKDNIYTRGLTWFYLPYALFSDALFLLEPLVVSFILFITFYYHDVFTLLSAVSVITFYLIMNVLSEDTISWKRKTQLIIIAPFMYFFFYILSMVEYIALIKSIINLPDLKKSLSSNKSGWVPVRRFKYFTRPDLH</sequence>
<name>A0A0G0GQH8_9BACT</name>
<dbReference type="PANTHER" id="PTHR43630">
    <property type="entry name" value="POLY-BETA-1,6-N-ACETYL-D-GLUCOSAMINE SYNTHASE"/>
    <property type="match status" value="1"/>
</dbReference>
<feature type="transmembrane region" description="Helical" evidence="4">
    <location>
        <begin position="6"/>
        <end position="32"/>
    </location>
</feature>
<feature type="transmembrane region" description="Helical" evidence="4">
    <location>
        <begin position="300"/>
        <end position="327"/>
    </location>
</feature>
<dbReference type="STRING" id="1618480.US11_C0001G0013"/>
<dbReference type="SUPFAM" id="SSF53448">
    <property type="entry name" value="Nucleotide-diphospho-sugar transferases"/>
    <property type="match status" value="1"/>
</dbReference>
<feature type="domain" description="Glycosyltransferase 2-like" evidence="5">
    <location>
        <begin position="49"/>
        <end position="217"/>
    </location>
</feature>
<evidence type="ECO:0000256" key="2">
    <source>
        <dbReference type="ARBA" id="ARBA00022676"/>
    </source>
</evidence>
<feature type="transmembrane region" description="Helical" evidence="4">
    <location>
        <begin position="365"/>
        <end position="387"/>
    </location>
</feature>
<comment type="similarity">
    <text evidence="1">Belongs to the glycosyltransferase 2 family.</text>
</comment>
<keyword evidence="4" id="KW-0812">Transmembrane</keyword>
<keyword evidence="3 6" id="KW-0808">Transferase</keyword>
<evidence type="ECO:0000259" key="5">
    <source>
        <dbReference type="Pfam" id="PF00535"/>
    </source>
</evidence>
<evidence type="ECO:0000313" key="6">
    <source>
        <dbReference type="EMBL" id="KKQ02054.1"/>
    </source>
</evidence>
<proteinExistence type="inferred from homology"/>
<evidence type="ECO:0000256" key="3">
    <source>
        <dbReference type="ARBA" id="ARBA00022679"/>
    </source>
</evidence>
<evidence type="ECO:0000256" key="4">
    <source>
        <dbReference type="SAM" id="Phobius"/>
    </source>
</evidence>
<dbReference type="InterPro" id="IPR001173">
    <property type="entry name" value="Glyco_trans_2-like"/>
</dbReference>
<dbReference type="Gene3D" id="3.90.550.10">
    <property type="entry name" value="Spore Coat Polysaccharide Biosynthesis Protein SpsA, Chain A"/>
    <property type="match status" value="1"/>
</dbReference>
<gene>
    <name evidence="6" type="ORF">US11_C0001G0013</name>
</gene>
<evidence type="ECO:0000313" key="7">
    <source>
        <dbReference type="Proteomes" id="UP000034344"/>
    </source>
</evidence>
<dbReference type="EMBL" id="LBRS01000001">
    <property type="protein sequence ID" value="KKQ02054.1"/>
    <property type="molecule type" value="Genomic_DNA"/>
</dbReference>
<dbReference type="CDD" id="cd06423">
    <property type="entry name" value="CESA_like"/>
    <property type="match status" value="1"/>
</dbReference>
<keyword evidence="2" id="KW-0328">Glycosyltransferase</keyword>
<keyword evidence="4" id="KW-1133">Transmembrane helix</keyword>
<organism evidence="6 7">
    <name type="scientific">Candidatus Roizmanbacteria bacterium GW2011_GWA2_36_23</name>
    <dbReference type="NCBI Taxonomy" id="1618480"/>
    <lineage>
        <taxon>Bacteria</taxon>
        <taxon>Candidatus Roizmaniibacteriota</taxon>
    </lineage>
</organism>
<dbReference type="GO" id="GO:0016757">
    <property type="term" value="F:glycosyltransferase activity"/>
    <property type="evidence" value="ECO:0007669"/>
    <property type="project" value="UniProtKB-KW"/>
</dbReference>
<dbReference type="Proteomes" id="UP000034344">
    <property type="component" value="Unassembled WGS sequence"/>
</dbReference>
<dbReference type="AlphaFoldDB" id="A0A0G0GQH8"/>